<evidence type="ECO:0000256" key="1">
    <source>
        <dbReference type="ARBA" id="ARBA00004328"/>
    </source>
</evidence>
<dbReference type="EMBL" id="CP117417">
    <property type="protein sequence ID" value="WCT76332.1"/>
    <property type="molecule type" value="Genomic_DNA"/>
</dbReference>
<proteinExistence type="predicted"/>
<reference evidence="3 4" key="1">
    <citation type="submission" date="2023-02" db="EMBL/GenBank/DDBJ databases">
        <title>Genome sequence of Novosphingobium humi KACC 19094.</title>
        <authorList>
            <person name="Kim S."/>
            <person name="Heo J."/>
            <person name="Kwon S.-W."/>
        </authorList>
    </citation>
    <scope>NUCLEOTIDE SEQUENCE [LARGE SCALE GENOMIC DNA]</scope>
    <source>
        <strain evidence="3 4">KACC 19094</strain>
    </source>
</reference>
<name>A0ABY7TUM4_9SPHN</name>
<comment type="subcellular location">
    <subcellularLocation>
        <location evidence="1">Virion</location>
    </subcellularLocation>
</comment>
<dbReference type="InterPro" id="IPR024455">
    <property type="entry name" value="Phage_capsid"/>
</dbReference>
<evidence type="ECO:0000313" key="3">
    <source>
        <dbReference type="EMBL" id="WCT76332.1"/>
    </source>
</evidence>
<dbReference type="NCBIfam" id="TIGR01554">
    <property type="entry name" value="major_cap_HK97"/>
    <property type="match status" value="1"/>
</dbReference>
<gene>
    <name evidence="3" type="ORF">PQ457_10250</name>
</gene>
<dbReference type="SUPFAM" id="SSF56563">
    <property type="entry name" value="Major capsid protein gp5"/>
    <property type="match status" value="1"/>
</dbReference>
<dbReference type="InterPro" id="IPR054612">
    <property type="entry name" value="Phage_capsid-like_C"/>
</dbReference>
<evidence type="ECO:0000313" key="4">
    <source>
        <dbReference type="Proteomes" id="UP001218231"/>
    </source>
</evidence>
<dbReference type="Gene3D" id="3.30.2320.10">
    <property type="entry name" value="hypothetical protein PF0899 domain"/>
    <property type="match status" value="1"/>
</dbReference>
<sequence length="386" mass="40783">MSPVALVEQIHANLTDFRTRNESRIDALEQAVNGMIEGNAAAVAVGGAIHPAAGIRAAGQRFATIGGNVAESFRAQLLGAPNAGMRTGSDPDGGFTVDRQVDNVLDTVLRDLSPMRSLARVVALTSGNSWEKILGKSGAQSYWAGEEETRAETGSPTLGKIDIAPGEVYAIPSLTNHVLEDSMFDLNAFLAEDVAGEFALAEGAAFISGNGINKPRGFLTYSAVTTADAGRDFGKLQYLPTGISGAFPASNPADILCDLVTSLRASYRAGDGVAWLMNSTTANVVRKFKDGQGNYLWTPSIIAGQPDRLLGYPVAIDEGMPDIAAGSVSIVFGNWRRGYAIVDKPGLRLIVDKVTRKGWTLLYFSRRVGGGVVDSNALKLLKFSAS</sequence>
<dbReference type="Pfam" id="PF05065">
    <property type="entry name" value="Phage_capsid"/>
    <property type="match status" value="1"/>
</dbReference>
<accession>A0ABY7TUM4</accession>
<protein>
    <submittedName>
        <fullName evidence="3">Phage major capsid protein</fullName>
    </submittedName>
</protein>
<organism evidence="3 4">
    <name type="scientific">Novosphingobium humi</name>
    <dbReference type="NCBI Taxonomy" id="2282397"/>
    <lineage>
        <taxon>Bacteria</taxon>
        <taxon>Pseudomonadati</taxon>
        <taxon>Pseudomonadota</taxon>
        <taxon>Alphaproteobacteria</taxon>
        <taxon>Sphingomonadales</taxon>
        <taxon>Sphingomonadaceae</taxon>
        <taxon>Novosphingobium</taxon>
    </lineage>
</organism>
<feature type="domain" description="Phage capsid-like C-terminal" evidence="2">
    <location>
        <begin position="93"/>
        <end position="383"/>
    </location>
</feature>
<dbReference type="Proteomes" id="UP001218231">
    <property type="component" value="Chromosome"/>
</dbReference>
<evidence type="ECO:0000259" key="2">
    <source>
        <dbReference type="Pfam" id="PF05065"/>
    </source>
</evidence>
<keyword evidence="4" id="KW-1185">Reference proteome</keyword>
<dbReference type="RefSeq" id="WP_273616782.1">
    <property type="nucleotide sequence ID" value="NZ_CP117417.1"/>
</dbReference>